<comment type="caution">
    <text evidence="2">The sequence shown here is derived from an EMBL/GenBank/DDBJ whole genome shotgun (WGS) entry which is preliminary data.</text>
</comment>
<dbReference type="Proteomes" id="UP000499080">
    <property type="component" value="Unassembled WGS sequence"/>
</dbReference>
<keyword evidence="3" id="KW-1185">Reference proteome</keyword>
<keyword evidence="1" id="KW-0812">Transmembrane</keyword>
<evidence type="ECO:0000313" key="2">
    <source>
        <dbReference type="EMBL" id="GBN49578.1"/>
    </source>
</evidence>
<evidence type="ECO:0000313" key="3">
    <source>
        <dbReference type="Proteomes" id="UP000499080"/>
    </source>
</evidence>
<organism evidence="2 3">
    <name type="scientific">Araneus ventricosus</name>
    <name type="common">Orbweaver spider</name>
    <name type="synonym">Epeira ventricosa</name>
    <dbReference type="NCBI Taxonomy" id="182803"/>
    <lineage>
        <taxon>Eukaryota</taxon>
        <taxon>Metazoa</taxon>
        <taxon>Ecdysozoa</taxon>
        <taxon>Arthropoda</taxon>
        <taxon>Chelicerata</taxon>
        <taxon>Arachnida</taxon>
        <taxon>Araneae</taxon>
        <taxon>Araneomorphae</taxon>
        <taxon>Entelegynae</taxon>
        <taxon>Araneoidea</taxon>
        <taxon>Araneidae</taxon>
        <taxon>Araneus</taxon>
    </lineage>
</organism>
<gene>
    <name evidence="2" type="ORF">AVEN_37338_1</name>
</gene>
<keyword evidence="1" id="KW-0472">Membrane</keyword>
<feature type="transmembrane region" description="Helical" evidence="1">
    <location>
        <begin position="6"/>
        <end position="30"/>
    </location>
</feature>
<proteinExistence type="predicted"/>
<accession>A0A4Y2PC66</accession>
<dbReference type="EMBL" id="BGPR01011098">
    <property type="protein sequence ID" value="GBN49578.1"/>
    <property type="molecule type" value="Genomic_DNA"/>
</dbReference>
<sequence length="235" mass="27536">MKRRSYYSPALLKAELLVFFVVVVVVSFCLKKLPGTYLRRRRHCVHKATIKCSLHTQNKCSHITKSSCSWRQKVGDPKWGGMAVDRELYFYPGAEELSEDDLDLPRRVEEVVKGGLKRSKSKKYKKAVFCEQTRNLQDNYDYWMRVQRREEEQKNKIELKKKRLNKINLFVPLPVLPLTQVGRGIFCWAFQGCDRERFSSNGEEFLLLPIFSEPTLNGFFEKKGIKPHESCFSTD</sequence>
<reference evidence="2 3" key="1">
    <citation type="journal article" date="2019" name="Sci. Rep.">
        <title>Orb-weaving spider Araneus ventricosus genome elucidates the spidroin gene catalogue.</title>
        <authorList>
            <person name="Kono N."/>
            <person name="Nakamura H."/>
            <person name="Ohtoshi R."/>
            <person name="Moran D.A.P."/>
            <person name="Shinohara A."/>
            <person name="Yoshida Y."/>
            <person name="Fujiwara M."/>
            <person name="Mori M."/>
            <person name="Tomita M."/>
            <person name="Arakawa K."/>
        </authorList>
    </citation>
    <scope>NUCLEOTIDE SEQUENCE [LARGE SCALE GENOMIC DNA]</scope>
</reference>
<name>A0A4Y2PC66_ARAVE</name>
<protein>
    <submittedName>
        <fullName evidence="2">Uncharacterized protein</fullName>
    </submittedName>
</protein>
<keyword evidence="1" id="KW-1133">Transmembrane helix</keyword>
<dbReference type="AlphaFoldDB" id="A0A4Y2PC66"/>
<evidence type="ECO:0000256" key="1">
    <source>
        <dbReference type="SAM" id="Phobius"/>
    </source>
</evidence>